<name>A0ABY7DNU2_MYAAR</name>
<evidence type="ECO:0008006" key="3">
    <source>
        <dbReference type="Google" id="ProtNLM"/>
    </source>
</evidence>
<feature type="non-terminal residue" evidence="1">
    <location>
        <position position="1"/>
    </location>
</feature>
<reference evidence="1" key="1">
    <citation type="submission" date="2022-11" db="EMBL/GenBank/DDBJ databases">
        <title>Centuries of genome instability and evolution in soft-shell clam transmissible cancer (bioRxiv).</title>
        <authorList>
            <person name="Hart S.F.M."/>
            <person name="Yonemitsu M.A."/>
            <person name="Giersch R.M."/>
            <person name="Beal B.F."/>
            <person name="Arriagada G."/>
            <person name="Davis B.W."/>
            <person name="Ostrander E.A."/>
            <person name="Goff S.P."/>
            <person name="Metzger M.J."/>
        </authorList>
    </citation>
    <scope>NUCLEOTIDE SEQUENCE</scope>
    <source>
        <strain evidence="1">MELC-2E11</strain>
        <tissue evidence="1">Siphon/mantle</tissue>
    </source>
</reference>
<evidence type="ECO:0000313" key="1">
    <source>
        <dbReference type="EMBL" id="WAQ99357.1"/>
    </source>
</evidence>
<dbReference type="Pfam" id="PF22633">
    <property type="entry name" value="F5_F8_type_C_2"/>
    <property type="match status" value="1"/>
</dbReference>
<keyword evidence="2" id="KW-1185">Reference proteome</keyword>
<sequence>TICSGERDGIVRYGPECELPCWCKDRGECDQTSDIAYEQIKYARHSDNLEQHHRYANLAVDDNLTTCSSTDFANKLRTDPPWWRIWFPYNASFSYIEMTIKKTSLRYMSYFTVSVTNMSEHQGASITFWPTEEHLCYSGDGFDIEKDSHYVTIKLFCSPLSMGNTIKITLGSTNTQLELCDVNIKQGGSIAHGKPTSNSHAEKAMRAMLLMVRLSKAKEVVLRFDPWWQVDLGGVSRIRELRLTPFYKKSFSGYKVNISTHENYSSWKTVYNDSDSGQKNVQLTFAARHIRIYRSDKTKLSLCEVEVYEVCSYRRWGDTCEKECYCGGETPCDM</sequence>
<dbReference type="InterPro" id="IPR008979">
    <property type="entry name" value="Galactose-bd-like_sf"/>
</dbReference>
<accession>A0ABY7DNU2</accession>
<dbReference type="EMBL" id="CP111014">
    <property type="protein sequence ID" value="WAQ99357.1"/>
    <property type="molecule type" value="Genomic_DNA"/>
</dbReference>
<evidence type="ECO:0000313" key="2">
    <source>
        <dbReference type="Proteomes" id="UP001164746"/>
    </source>
</evidence>
<dbReference type="Gene3D" id="2.60.120.260">
    <property type="entry name" value="Galactose-binding domain-like"/>
    <property type="match status" value="2"/>
</dbReference>
<proteinExistence type="predicted"/>
<gene>
    <name evidence="1" type="ORF">MAR_023730</name>
</gene>
<dbReference type="Proteomes" id="UP001164746">
    <property type="component" value="Chromosome 3"/>
</dbReference>
<dbReference type="SUPFAM" id="SSF49785">
    <property type="entry name" value="Galactose-binding domain-like"/>
    <property type="match status" value="1"/>
</dbReference>
<organism evidence="1 2">
    <name type="scientific">Mya arenaria</name>
    <name type="common">Soft-shell clam</name>
    <dbReference type="NCBI Taxonomy" id="6604"/>
    <lineage>
        <taxon>Eukaryota</taxon>
        <taxon>Metazoa</taxon>
        <taxon>Spiralia</taxon>
        <taxon>Lophotrochozoa</taxon>
        <taxon>Mollusca</taxon>
        <taxon>Bivalvia</taxon>
        <taxon>Autobranchia</taxon>
        <taxon>Heteroconchia</taxon>
        <taxon>Euheterodonta</taxon>
        <taxon>Imparidentia</taxon>
        <taxon>Neoheterodontei</taxon>
        <taxon>Myida</taxon>
        <taxon>Myoidea</taxon>
        <taxon>Myidae</taxon>
        <taxon>Mya</taxon>
    </lineage>
</organism>
<protein>
    <recommendedName>
        <fullName evidence="3">F5/8 type C domain-containing protein</fullName>
    </recommendedName>
</protein>